<dbReference type="Pfam" id="PF20454">
    <property type="entry name" value="GpA_nuclease"/>
    <property type="match status" value="1"/>
</dbReference>
<sequence>MVSYTEKEDSRANAWKQSKRAEGQDVYIQFKEALDRGPINPERRESCRYDLLRFCDLYGSKKTFFLPWSRSHLRAAELLQAAALCGECFAFAMPRGSGKTSLSRWAVLWAIAYGHSPYSVLIGKTGKSAGRLLKSIKTSLRFTEPLFEDFPDLVAPIRHLKGETRRAAGQKFQGEPTAIEWATEMIVLASYPEPWLKDAQKRIGDWYGACSASVMDVCGIEGEIRGRQFERQDGTILRPTLVIADDPQDRESAASPSQCDEREQILKADVLYLAGPDQPTGVVVPCTKIYENDLADRLLDRRRNPEWQGETSRLVEKFPGEGLPEAQRKQVDQKWEEYRRIREESLRSGNKGREANEFYSQNQETMDLGSEVSWPERFFPKKGETSAIQHAMNLLYAGPEAFEAEYQNAPLQSTQTEVEQLNPILISERLSSVERKILPLSCHTITAFIDISENVLWWAILGWGDGFRGSVIDYGAFPEQGKHYFTLRTAKKTLKTEGAKALKQPGLGLEASLSWGLKQVTQRHIEPIYLNENGHQFRVAQTLIDCNWNQSTAITHAFCRARKNFLPSRGRGVTSPDDTLINPRGKPKPGEIRGLRCKVVPKDSGREVLYDSNYWKTFISNRLLVPVEDPSALTIFQAHPTSHKMFSDQVSAENHYRHKIKESEVDIWSLPPGDSDNHFFDCLAGAAVAASLTGLKLSGVAAPRTRQKKRIKRRRKISQLSV</sequence>
<accession>A0A5C5WNW1</accession>
<dbReference type="Proteomes" id="UP000317243">
    <property type="component" value="Unassembled WGS sequence"/>
</dbReference>
<reference evidence="2 3" key="1">
    <citation type="submission" date="2019-02" db="EMBL/GenBank/DDBJ databases">
        <title>Deep-cultivation of Planctomycetes and their phenomic and genomic characterization uncovers novel biology.</title>
        <authorList>
            <person name="Wiegand S."/>
            <person name="Jogler M."/>
            <person name="Boedeker C."/>
            <person name="Pinto D."/>
            <person name="Vollmers J."/>
            <person name="Rivas-Marin E."/>
            <person name="Kohn T."/>
            <person name="Peeters S.H."/>
            <person name="Heuer A."/>
            <person name="Rast P."/>
            <person name="Oberbeckmann S."/>
            <person name="Bunk B."/>
            <person name="Jeske O."/>
            <person name="Meyerdierks A."/>
            <person name="Storesund J.E."/>
            <person name="Kallscheuer N."/>
            <person name="Luecker S."/>
            <person name="Lage O.M."/>
            <person name="Pohl T."/>
            <person name="Merkel B.J."/>
            <person name="Hornburger P."/>
            <person name="Mueller R.-W."/>
            <person name="Bruemmer F."/>
            <person name="Labrenz M."/>
            <person name="Spormann A.M."/>
            <person name="Op Den Camp H."/>
            <person name="Overmann J."/>
            <person name="Amann R."/>
            <person name="Jetten M.S.M."/>
            <person name="Mascher T."/>
            <person name="Medema M.H."/>
            <person name="Devos D.P."/>
            <person name="Kaster A.-K."/>
            <person name="Ovreas L."/>
            <person name="Rohde M."/>
            <person name="Galperin M.Y."/>
            <person name="Jogler C."/>
        </authorList>
    </citation>
    <scope>NUCLEOTIDE SEQUENCE [LARGE SCALE GENOMIC DNA]</scope>
    <source>
        <strain evidence="2 3">KOR42</strain>
    </source>
</reference>
<dbReference type="GO" id="GO:0004519">
    <property type="term" value="F:endonuclease activity"/>
    <property type="evidence" value="ECO:0007669"/>
    <property type="project" value="InterPro"/>
</dbReference>
<dbReference type="OrthoDB" id="234808at2"/>
<dbReference type="AlphaFoldDB" id="A0A5C5WNW1"/>
<proteinExistence type="predicted"/>
<comment type="caution">
    <text evidence="2">The sequence shown here is derived from an EMBL/GenBank/DDBJ whole genome shotgun (WGS) entry which is preliminary data.</text>
</comment>
<feature type="domain" description="Terminase large subunit GpA endonuclease" evidence="1">
    <location>
        <begin position="418"/>
        <end position="696"/>
    </location>
</feature>
<evidence type="ECO:0000259" key="1">
    <source>
        <dbReference type="Pfam" id="PF20454"/>
    </source>
</evidence>
<keyword evidence="3" id="KW-1185">Reference proteome</keyword>
<gene>
    <name evidence="2" type="ORF">KOR42_33040</name>
</gene>
<organism evidence="2 3">
    <name type="scientific">Thalassoglobus neptunius</name>
    <dbReference type="NCBI Taxonomy" id="1938619"/>
    <lineage>
        <taxon>Bacteria</taxon>
        <taxon>Pseudomonadati</taxon>
        <taxon>Planctomycetota</taxon>
        <taxon>Planctomycetia</taxon>
        <taxon>Planctomycetales</taxon>
        <taxon>Planctomycetaceae</taxon>
        <taxon>Thalassoglobus</taxon>
    </lineage>
</organism>
<protein>
    <submittedName>
        <fullName evidence="2">Phage terminase large subunit (GpA)</fullName>
    </submittedName>
</protein>
<evidence type="ECO:0000313" key="2">
    <source>
        <dbReference type="EMBL" id="TWT51831.1"/>
    </source>
</evidence>
<name>A0A5C5WNW1_9PLAN</name>
<dbReference type="RefSeq" id="WP_146510773.1">
    <property type="nucleotide sequence ID" value="NZ_SIHI01000010.1"/>
</dbReference>
<dbReference type="InterPro" id="IPR046454">
    <property type="entry name" value="GpA_endonuclease"/>
</dbReference>
<evidence type="ECO:0000313" key="3">
    <source>
        <dbReference type="Proteomes" id="UP000317243"/>
    </source>
</evidence>
<dbReference type="EMBL" id="SIHI01000010">
    <property type="protein sequence ID" value="TWT51831.1"/>
    <property type="molecule type" value="Genomic_DNA"/>
</dbReference>